<evidence type="ECO:0008006" key="5">
    <source>
        <dbReference type="Google" id="ProtNLM"/>
    </source>
</evidence>
<evidence type="ECO:0000313" key="3">
    <source>
        <dbReference type="EMBL" id="VFJ88291.1"/>
    </source>
</evidence>
<keyword evidence="1" id="KW-0812">Transmembrane</keyword>
<keyword evidence="1" id="KW-0472">Membrane</keyword>
<sequence length="85" mass="9289">MSPTPFDTHEFVETLKRAGVHECRAVAHENALGNAAFATREDIGTLAIEMKAEIDKPNTEIHIMLIGMALVIGLLAILQFGALFR</sequence>
<reference evidence="4" key="1">
    <citation type="submission" date="2019-02" db="EMBL/GenBank/DDBJ databases">
        <authorList>
            <person name="Gruber-Vodicka R. H."/>
            <person name="Seah K. B. B."/>
        </authorList>
    </citation>
    <scope>NUCLEOTIDE SEQUENCE</scope>
    <source>
        <strain evidence="4">BECK_SA2B12</strain>
        <strain evidence="2">BECK_SA2B15</strain>
        <strain evidence="3">BECK_SA2B20</strain>
    </source>
</reference>
<feature type="transmembrane region" description="Helical" evidence="1">
    <location>
        <begin position="61"/>
        <end position="84"/>
    </location>
</feature>
<keyword evidence="1" id="KW-1133">Transmembrane helix</keyword>
<name>A0A450USJ4_9GAMM</name>
<protein>
    <recommendedName>
        <fullName evidence="5">DUF1640 domain-containing protein</fullName>
    </recommendedName>
</protein>
<evidence type="ECO:0000313" key="2">
    <source>
        <dbReference type="EMBL" id="VFJ86418.1"/>
    </source>
</evidence>
<dbReference type="EMBL" id="CAADFI010000001">
    <property type="protein sequence ID" value="VFJ88291.1"/>
    <property type="molecule type" value="Genomic_DNA"/>
</dbReference>
<dbReference type="EMBL" id="CAADFG010000001">
    <property type="protein sequence ID" value="VFJ86418.1"/>
    <property type="molecule type" value="Genomic_DNA"/>
</dbReference>
<dbReference type="EMBL" id="CAADFJ010000002">
    <property type="protein sequence ID" value="VFJ95508.1"/>
    <property type="molecule type" value="Genomic_DNA"/>
</dbReference>
<gene>
    <name evidence="2" type="ORF">BECKH772A_GA0070896_1000157</name>
    <name evidence="3" type="ORF">BECKH772B_GA0070898_1000149</name>
    <name evidence="4" type="ORF">BECKH772C_GA0070978_1000257</name>
</gene>
<organism evidence="4">
    <name type="scientific">Candidatus Kentrum eta</name>
    <dbReference type="NCBI Taxonomy" id="2126337"/>
    <lineage>
        <taxon>Bacteria</taxon>
        <taxon>Pseudomonadati</taxon>
        <taxon>Pseudomonadota</taxon>
        <taxon>Gammaproteobacteria</taxon>
        <taxon>Candidatus Kentrum</taxon>
    </lineage>
</organism>
<evidence type="ECO:0000256" key="1">
    <source>
        <dbReference type="SAM" id="Phobius"/>
    </source>
</evidence>
<evidence type="ECO:0000313" key="4">
    <source>
        <dbReference type="EMBL" id="VFJ95508.1"/>
    </source>
</evidence>
<accession>A0A450USJ4</accession>
<dbReference type="AlphaFoldDB" id="A0A450USJ4"/>
<proteinExistence type="predicted"/>